<feature type="transmembrane region" description="Helical" evidence="2">
    <location>
        <begin position="364"/>
        <end position="385"/>
    </location>
</feature>
<dbReference type="Proteomes" id="UP000203504">
    <property type="component" value="Segment"/>
</dbReference>
<dbReference type="GeneID" id="29124414"/>
<organism evidence="4 5">
    <name type="scientific">Salmonella phage BP63</name>
    <dbReference type="NCBI Taxonomy" id="1543205"/>
    <lineage>
        <taxon>Viruses</taxon>
        <taxon>Duplodnaviria</taxon>
        <taxon>Heunggongvirae</taxon>
        <taxon>Uroviricota</taxon>
        <taxon>Caudoviricetes</taxon>
        <taxon>Rosemountvirus</taxon>
        <taxon>Rosemountvirus BP63</taxon>
    </lineage>
</organism>
<dbReference type="InterPro" id="IPR053058">
    <property type="entry name" value="Mulikevirus_tape_measure"/>
</dbReference>
<dbReference type="NCBIfam" id="TIGR02675">
    <property type="entry name" value="tape_meas_nterm"/>
    <property type="match status" value="1"/>
</dbReference>
<dbReference type="InterPro" id="IPR013491">
    <property type="entry name" value="Tape_meas_N"/>
</dbReference>
<proteinExistence type="predicted"/>
<protein>
    <recommendedName>
        <fullName evidence="3">Tape measure protein N-terminal domain-containing protein</fullName>
    </recommendedName>
</protein>
<dbReference type="PANTHER" id="PTHR38812">
    <property type="entry name" value="MU-LIKE PROPHAGE FLUMU PROTEIN GP42"/>
    <property type="match status" value="1"/>
</dbReference>
<dbReference type="GO" id="GO:0098003">
    <property type="term" value="P:viral tail assembly"/>
    <property type="evidence" value="ECO:0007669"/>
    <property type="project" value="UniProtKB-KW"/>
</dbReference>
<accession>A0A140XG67</accession>
<dbReference type="OrthoDB" id="18513at10239"/>
<evidence type="ECO:0000313" key="4">
    <source>
        <dbReference type="EMBL" id="AIT13857.1"/>
    </source>
</evidence>
<keyword evidence="2" id="KW-1133">Transmembrane helix</keyword>
<keyword evidence="5" id="KW-1185">Reference proteome</keyword>
<dbReference type="RefSeq" id="YP_009302955.1">
    <property type="nucleotide sequence ID" value="NC_031250.1"/>
</dbReference>
<sequence length="560" mass="60937">MATIIDSFLVTLESRADSSGFDLFDQLSRRFVITLGDVINLAERAAGALGRMFAPALEADVLAAKIKGFGYDVESTWKTLMDMSLQMGTPFQEALDGFTKLKSYGVDPLNGSLQMLKTITAATGGDLARTIVAYGQASAMGSLQGQEKNQFINAGVDIWGALSRYTGKKLGELQDMMRQKQITADILTSALKQEAERLKPIAHEVSQTLKAQLTNLGTIWYAARSKIAQTRIWDEITKGAIGMVKSLTAVLNDTTLTAAFKKFDEIVFNTIENVKRLIYVIGDNFPLMVAITSYALLSLIPVLAALIPWLAKVGNAFVGLATKMLMNPLTWFALAIGTVVAVLTDLDDALAGRETVVKWSKDVVAAWGIVKQYIVVIADFILSIFDGRLWNKLGNWWQGFLVEVKQGIEQIKLWLSEALYQLPGGKFLMALFGKLDSTLGFAGNKLVAGAEATANAVSPTTERGGSFWSRALNWSMRNFNPITGEMTAGGQAMQSAINTAKQNQQQNATVIHQDNSVKVDATITGVQNPQEVGREVNDQVKQAQKENATVMANNKTAVTQ</sequence>
<dbReference type="Pfam" id="PF20155">
    <property type="entry name" value="TMP_3"/>
    <property type="match status" value="1"/>
</dbReference>
<evidence type="ECO:0000259" key="3">
    <source>
        <dbReference type="Pfam" id="PF20155"/>
    </source>
</evidence>
<keyword evidence="2" id="KW-0472">Membrane</keyword>
<dbReference type="EMBL" id="KM366099">
    <property type="protein sequence ID" value="AIT13857.1"/>
    <property type="molecule type" value="Genomic_DNA"/>
</dbReference>
<evidence type="ECO:0000313" key="5">
    <source>
        <dbReference type="Proteomes" id="UP000203504"/>
    </source>
</evidence>
<keyword evidence="2" id="KW-0812">Transmembrane</keyword>
<evidence type="ECO:0000256" key="2">
    <source>
        <dbReference type="SAM" id="Phobius"/>
    </source>
</evidence>
<name>A0A140XG67_9CAUD</name>
<keyword evidence="1" id="KW-1188">Viral release from host cell</keyword>
<feature type="transmembrane region" description="Helical" evidence="2">
    <location>
        <begin position="285"/>
        <end position="312"/>
    </location>
</feature>
<evidence type="ECO:0000256" key="1">
    <source>
        <dbReference type="ARBA" id="ARBA00022465"/>
    </source>
</evidence>
<keyword evidence="1" id="KW-1245">Viral tail assembly</keyword>
<dbReference type="KEGG" id="vg:29124414"/>
<dbReference type="PANTHER" id="PTHR38812:SF2">
    <property type="entry name" value="MU-LIKE PROPHAGE FLUMU PROTEIN GP42"/>
    <property type="match status" value="1"/>
</dbReference>
<feature type="transmembrane region" description="Helical" evidence="2">
    <location>
        <begin position="324"/>
        <end position="344"/>
    </location>
</feature>
<gene>
    <name evidence="4" type="ORF">BP63_36</name>
</gene>
<reference evidence="5" key="1">
    <citation type="submission" date="2014-08" db="EMBL/GenBank/DDBJ databases">
        <authorList>
            <person name="Mandeville R."/>
        </authorList>
    </citation>
    <scope>NUCLEOTIDE SEQUENCE [LARGE SCALE GENOMIC DNA]</scope>
</reference>
<feature type="domain" description="Tape measure protein N-terminal" evidence="3">
    <location>
        <begin position="73"/>
        <end position="227"/>
    </location>
</feature>